<accession>A0ACA9L296</accession>
<sequence length="125" mass="14323">MNPTSHFDVFLWCCLCLCFEFMVCRQDATILQRSANNNQHACHSLKQSLSQDLTKWFYDADDFNFVIEVGQDSFLKSFQAHSTILRARSPYFRSAISKKSPSIDADSTVYKLPNLEPKAFSVALK</sequence>
<evidence type="ECO:0000313" key="2">
    <source>
        <dbReference type="Proteomes" id="UP000789860"/>
    </source>
</evidence>
<dbReference type="EMBL" id="CAJVPM010003894">
    <property type="protein sequence ID" value="CAG8506971.1"/>
    <property type="molecule type" value="Genomic_DNA"/>
</dbReference>
<dbReference type="Proteomes" id="UP000789860">
    <property type="component" value="Unassembled WGS sequence"/>
</dbReference>
<name>A0ACA9L296_9GLOM</name>
<reference evidence="1" key="1">
    <citation type="submission" date="2021-06" db="EMBL/GenBank/DDBJ databases">
        <authorList>
            <person name="Kallberg Y."/>
            <person name="Tangrot J."/>
            <person name="Rosling A."/>
        </authorList>
    </citation>
    <scope>NUCLEOTIDE SEQUENCE</scope>
    <source>
        <strain evidence="1">AU212A</strain>
    </source>
</reference>
<protein>
    <submittedName>
        <fullName evidence="1">8114_t:CDS:1</fullName>
    </submittedName>
</protein>
<comment type="caution">
    <text evidence="1">The sequence shown here is derived from an EMBL/GenBank/DDBJ whole genome shotgun (WGS) entry which is preliminary data.</text>
</comment>
<organism evidence="1 2">
    <name type="scientific">Scutellospora calospora</name>
    <dbReference type="NCBI Taxonomy" id="85575"/>
    <lineage>
        <taxon>Eukaryota</taxon>
        <taxon>Fungi</taxon>
        <taxon>Fungi incertae sedis</taxon>
        <taxon>Mucoromycota</taxon>
        <taxon>Glomeromycotina</taxon>
        <taxon>Glomeromycetes</taxon>
        <taxon>Diversisporales</taxon>
        <taxon>Gigasporaceae</taxon>
        <taxon>Scutellospora</taxon>
    </lineage>
</organism>
<proteinExistence type="predicted"/>
<evidence type="ECO:0000313" key="1">
    <source>
        <dbReference type="EMBL" id="CAG8506971.1"/>
    </source>
</evidence>
<gene>
    <name evidence="1" type="ORF">SCALOS_LOCUS3492</name>
</gene>
<keyword evidence="2" id="KW-1185">Reference proteome</keyword>